<dbReference type="Proteomes" id="UP000693970">
    <property type="component" value="Unassembled WGS sequence"/>
</dbReference>
<evidence type="ECO:0000313" key="8">
    <source>
        <dbReference type="Proteomes" id="UP000693970"/>
    </source>
</evidence>
<dbReference type="OrthoDB" id="48554at2759"/>
<accession>A0A9K3L3K0</accession>
<reference evidence="7" key="2">
    <citation type="submission" date="2021-04" db="EMBL/GenBank/DDBJ databases">
        <authorList>
            <person name="Podell S."/>
        </authorList>
    </citation>
    <scope>NUCLEOTIDE SEQUENCE</scope>
    <source>
        <strain evidence="7">Hildebrandi</strain>
    </source>
</reference>
<reference evidence="7" key="1">
    <citation type="journal article" date="2021" name="Sci. Rep.">
        <title>Diploid genomic architecture of Nitzschia inconspicua, an elite biomass production diatom.</title>
        <authorList>
            <person name="Oliver A."/>
            <person name="Podell S."/>
            <person name="Pinowska A."/>
            <person name="Traller J.C."/>
            <person name="Smith S.R."/>
            <person name="McClure R."/>
            <person name="Beliaev A."/>
            <person name="Bohutskyi P."/>
            <person name="Hill E.A."/>
            <person name="Rabines A."/>
            <person name="Zheng H."/>
            <person name="Allen L.Z."/>
            <person name="Kuo A."/>
            <person name="Grigoriev I.V."/>
            <person name="Allen A.E."/>
            <person name="Hazlebeck D."/>
            <person name="Allen E.E."/>
        </authorList>
    </citation>
    <scope>NUCLEOTIDE SEQUENCE</scope>
    <source>
        <strain evidence="7">Hildebrandi</strain>
    </source>
</reference>
<proteinExistence type="predicted"/>
<sequence length="324" mass="36795">MPAAMQAFLHRTLHYVGDQDGIMHDNGSDDNKNNIMEHVNETEMTSFQDLGDMRPYSPNHSDNLANITDDNMMSWYGNNTENILLGSNSANVTSSNPFFKNVTGNNTTDCHDENVVFDPKVFWAVNAFIFVLFVSTIVFCCYGSKWLYNFMEGRQNSDEAYRQAVLERQRQRQEAKVQTPAQRTKKLLNSFAINEVSMTVKEEDVIEDDPYTTPEENNITTQDDVETGSLEDRGQLKLTNGNLVPNCCAICLTCYEVDDVVVWSSNEACAHAFHQDCVVGWLVKMQPETPCPCCRQEFTDLERIRKESKITWGQSAFNINAVTL</sequence>
<dbReference type="GO" id="GO:0031145">
    <property type="term" value="P:anaphase-promoting complex-dependent catabolic process"/>
    <property type="evidence" value="ECO:0007669"/>
    <property type="project" value="InterPro"/>
</dbReference>
<dbReference type="AlphaFoldDB" id="A0A9K3L3K0"/>
<protein>
    <submittedName>
        <fullName evidence="7">Anaphase-promoting complex subunit 11 ring-H2 finger domain containing protein</fullName>
    </submittedName>
</protein>
<dbReference type="GO" id="GO:0097602">
    <property type="term" value="F:cullin family protein binding"/>
    <property type="evidence" value="ECO:0007669"/>
    <property type="project" value="InterPro"/>
</dbReference>
<dbReference type="PANTHER" id="PTHR14155">
    <property type="entry name" value="RING FINGER DOMAIN-CONTAINING"/>
    <property type="match status" value="1"/>
</dbReference>
<dbReference type="GO" id="GO:0061630">
    <property type="term" value="F:ubiquitin protein ligase activity"/>
    <property type="evidence" value="ECO:0007669"/>
    <property type="project" value="InterPro"/>
</dbReference>
<keyword evidence="5" id="KW-0472">Membrane</keyword>
<dbReference type="EMBL" id="JAGRRH010000016">
    <property type="protein sequence ID" value="KAG7354980.1"/>
    <property type="molecule type" value="Genomic_DNA"/>
</dbReference>
<evidence type="ECO:0000256" key="4">
    <source>
        <dbReference type="PROSITE-ProRule" id="PRU00175"/>
    </source>
</evidence>
<feature type="domain" description="RING-type" evidence="6">
    <location>
        <begin position="248"/>
        <end position="295"/>
    </location>
</feature>
<dbReference type="GO" id="GO:0005680">
    <property type="term" value="C:anaphase-promoting complex"/>
    <property type="evidence" value="ECO:0007669"/>
    <property type="project" value="InterPro"/>
</dbReference>
<evidence type="ECO:0000256" key="5">
    <source>
        <dbReference type="SAM" id="Phobius"/>
    </source>
</evidence>
<dbReference type="PANTHER" id="PTHR14155:SF610">
    <property type="entry name" value="OS01G0755700 PROTEIN"/>
    <property type="match status" value="1"/>
</dbReference>
<evidence type="ECO:0000256" key="1">
    <source>
        <dbReference type="ARBA" id="ARBA00022723"/>
    </source>
</evidence>
<keyword evidence="1" id="KW-0479">Metal-binding</keyword>
<feature type="transmembrane region" description="Helical" evidence="5">
    <location>
        <begin position="121"/>
        <end position="142"/>
    </location>
</feature>
<keyword evidence="8" id="KW-1185">Reference proteome</keyword>
<dbReference type="GO" id="GO:0008270">
    <property type="term" value="F:zinc ion binding"/>
    <property type="evidence" value="ECO:0007669"/>
    <property type="project" value="UniProtKB-KW"/>
</dbReference>
<dbReference type="InterPro" id="IPR024991">
    <property type="entry name" value="RING-H2_APC11"/>
</dbReference>
<keyword evidence="2 4" id="KW-0863">Zinc-finger</keyword>
<evidence type="ECO:0000256" key="2">
    <source>
        <dbReference type="ARBA" id="ARBA00022771"/>
    </source>
</evidence>
<dbReference type="PROSITE" id="PS50089">
    <property type="entry name" value="ZF_RING_2"/>
    <property type="match status" value="1"/>
</dbReference>
<keyword evidence="5" id="KW-0812">Transmembrane</keyword>
<keyword evidence="5" id="KW-1133">Transmembrane helix</keyword>
<dbReference type="InterPro" id="IPR001841">
    <property type="entry name" value="Znf_RING"/>
</dbReference>
<gene>
    <name evidence="7" type="ORF">IV203_004336</name>
</gene>
<organism evidence="7 8">
    <name type="scientific">Nitzschia inconspicua</name>
    <dbReference type="NCBI Taxonomy" id="303405"/>
    <lineage>
        <taxon>Eukaryota</taxon>
        <taxon>Sar</taxon>
        <taxon>Stramenopiles</taxon>
        <taxon>Ochrophyta</taxon>
        <taxon>Bacillariophyta</taxon>
        <taxon>Bacillariophyceae</taxon>
        <taxon>Bacillariophycidae</taxon>
        <taxon>Bacillariales</taxon>
        <taxon>Bacillariaceae</taxon>
        <taxon>Nitzschia</taxon>
    </lineage>
</organism>
<comment type="caution">
    <text evidence="7">The sequence shown here is derived from an EMBL/GenBank/DDBJ whole genome shotgun (WGS) entry which is preliminary data.</text>
</comment>
<name>A0A9K3L3K0_9STRA</name>
<evidence type="ECO:0000313" key="7">
    <source>
        <dbReference type="EMBL" id="KAG7354980.1"/>
    </source>
</evidence>
<evidence type="ECO:0000259" key="6">
    <source>
        <dbReference type="PROSITE" id="PS50089"/>
    </source>
</evidence>
<dbReference type="Pfam" id="PF12861">
    <property type="entry name" value="zf-ANAPC11"/>
    <property type="match status" value="1"/>
</dbReference>
<keyword evidence="3" id="KW-0862">Zinc</keyword>
<dbReference type="InterPro" id="IPR053238">
    <property type="entry name" value="RING-H2_zinc_finger"/>
</dbReference>
<evidence type="ECO:0000256" key="3">
    <source>
        <dbReference type="ARBA" id="ARBA00022833"/>
    </source>
</evidence>